<feature type="chain" id="PRO_5005550509" description="Secreted protein" evidence="1">
    <location>
        <begin position="22"/>
        <end position="163"/>
    </location>
</feature>
<organism evidence="2 3">
    <name type="scientific">Puccinia striiformis f. sp. tritici PST-78</name>
    <dbReference type="NCBI Taxonomy" id="1165861"/>
    <lineage>
        <taxon>Eukaryota</taxon>
        <taxon>Fungi</taxon>
        <taxon>Dikarya</taxon>
        <taxon>Basidiomycota</taxon>
        <taxon>Pucciniomycotina</taxon>
        <taxon>Pucciniomycetes</taxon>
        <taxon>Pucciniales</taxon>
        <taxon>Pucciniaceae</taxon>
        <taxon>Puccinia</taxon>
    </lineage>
</organism>
<protein>
    <recommendedName>
        <fullName evidence="4">Secreted protein</fullName>
    </recommendedName>
</protein>
<accession>A0A0L0VUX1</accession>
<gene>
    <name evidence="2" type="ORF">PSTG_03661</name>
</gene>
<evidence type="ECO:0000313" key="2">
    <source>
        <dbReference type="EMBL" id="KNF03073.1"/>
    </source>
</evidence>
<dbReference type="EMBL" id="AJIL01000019">
    <property type="protein sequence ID" value="KNF03073.1"/>
    <property type="molecule type" value="Genomic_DNA"/>
</dbReference>
<dbReference type="Proteomes" id="UP000054564">
    <property type="component" value="Unassembled WGS sequence"/>
</dbReference>
<dbReference type="OrthoDB" id="10577663at2759"/>
<dbReference type="AlphaFoldDB" id="A0A0L0VUX1"/>
<comment type="caution">
    <text evidence="2">The sequence shown here is derived from an EMBL/GenBank/DDBJ whole genome shotgun (WGS) entry which is preliminary data.</text>
</comment>
<keyword evidence="1" id="KW-0732">Signal</keyword>
<sequence>MPSLYQSLLICTLMTSAWVHAVMIEVMHHNQPYWICSIDHEFTGRENAPIRLVGPIKTRENGFPNDHGRSRGIVNLSSTEQVWITNGCGNGATNKILSAGESCDRYTFRSSSQRMEGPLEDDDLGYFIVLTKADPAAHHGVWSYLLRQHADRIRQAVNGEKNI</sequence>
<proteinExistence type="predicted"/>
<evidence type="ECO:0008006" key="4">
    <source>
        <dbReference type="Google" id="ProtNLM"/>
    </source>
</evidence>
<name>A0A0L0VUX1_9BASI</name>
<reference evidence="3" key="1">
    <citation type="submission" date="2014-03" db="EMBL/GenBank/DDBJ databases">
        <title>The Genome Sequence of Puccinia striiformis f. sp. tritici PST-78.</title>
        <authorList>
            <consortium name="The Broad Institute Genome Sequencing Platform"/>
            <person name="Cuomo C."/>
            <person name="Hulbert S."/>
            <person name="Chen X."/>
            <person name="Walker B."/>
            <person name="Young S.K."/>
            <person name="Zeng Q."/>
            <person name="Gargeya S."/>
            <person name="Fitzgerald M."/>
            <person name="Haas B."/>
            <person name="Abouelleil A."/>
            <person name="Alvarado L."/>
            <person name="Arachchi H.M."/>
            <person name="Berlin A.M."/>
            <person name="Chapman S.B."/>
            <person name="Goldberg J."/>
            <person name="Griggs A."/>
            <person name="Gujja S."/>
            <person name="Hansen M."/>
            <person name="Howarth C."/>
            <person name="Imamovic A."/>
            <person name="Larimer J."/>
            <person name="McCowan C."/>
            <person name="Montmayeur A."/>
            <person name="Murphy C."/>
            <person name="Neiman D."/>
            <person name="Pearson M."/>
            <person name="Priest M."/>
            <person name="Roberts A."/>
            <person name="Saif S."/>
            <person name="Shea T."/>
            <person name="Sisk P."/>
            <person name="Sykes S."/>
            <person name="Wortman J."/>
            <person name="Nusbaum C."/>
            <person name="Birren B."/>
        </authorList>
    </citation>
    <scope>NUCLEOTIDE SEQUENCE [LARGE SCALE GENOMIC DNA]</scope>
    <source>
        <strain evidence="3">race PST-78</strain>
    </source>
</reference>
<feature type="signal peptide" evidence="1">
    <location>
        <begin position="1"/>
        <end position="21"/>
    </location>
</feature>
<evidence type="ECO:0000256" key="1">
    <source>
        <dbReference type="SAM" id="SignalP"/>
    </source>
</evidence>
<keyword evidence="3" id="KW-1185">Reference proteome</keyword>
<evidence type="ECO:0000313" key="3">
    <source>
        <dbReference type="Proteomes" id="UP000054564"/>
    </source>
</evidence>